<protein>
    <submittedName>
        <fullName evidence="3">Uncharacterized protein</fullName>
    </submittedName>
</protein>
<evidence type="ECO:0000259" key="1">
    <source>
        <dbReference type="Pfam" id="PF13173"/>
    </source>
</evidence>
<dbReference type="InterPro" id="IPR025420">
    <property type="entry name" value="DUF4143"/>
</dbReference>
<feature type="domain" description="DUF4143" evidence="2">
    <location>
        <begin position="126"/>
        <end position="206"/>
    </location>
</feature>
<dbReference type="InterPro" id="IPR041682">
    <property type="entry name" value="AAA_14"/>
</dbReference>
<dbReference type="Pfam" id="PF13173">
    <property type="entry name" value="AAA_14"/>
    <property type="match status" value="1"/>
</dbReference>
<gene>
    <name evidence="3" type="ORF">OMM_14039</name>
</gene>
<dbReference type="PANTHER" id="PTHR43566">
    <property type="entry name" value="CONSERVED PROTEIN"/>
    <property type="match status" value="1"/>
</dbReference>
<dbReference type="EMBL" id="ATBP01002693">
    <property type="protein sequence ID" value="ETR65574.1"/>
    <property type="molecule type" value="Genomic_DNA"/>
</dbReference>
<sequence>DEIHKYNNWKTLIKGFYDTEGHQQKIIVTGSARLDTYKKGGESLMGRAYHFRLHPFSIGEILRKGSPVETEKLLNPDQWCEMASSISIDIFKQLLSIGGFPEPFLKGSEQESRRWQINRREQVLKEDLRDLSMVRDITRTEHLYDLLLDRVGSLISINSIKEDLGADHKTVESWIQIFEKLHIIFSIYPYSEKIQKSIKKSKKNIFLGLV</sequence>
<organism evidence="3 4">
    <name type="scientific">Candidatus Magnetoglobus multicellularis str. Araruama</name>
    <dbReference type="NCBI Taxonomy" id="890399"/>
    <lineage>
        <taxon>Bacteria</taxon>
        <taxon>Pseudomonadati</taxon>
        <taxon>Thermodesulfobacteriota</taxon>
        <taxon>Desulfobacteria</taxon>
        <taxon>Desulfobacterales</taxon>
        <taxon>Desulfobacteraceae</taxon>
        <taxon>Candidatus Magnetoglobus</taxon>
    </lineage>
</organism>
<comment type="caution">
    <text evidence="3">The sequence shown here is derived from an EMBL/GenBank/DDBJ whole genome shotgun (WGS) entry which is preliminary data.</text>
</comment>
<name>A0A1V1NSN9_9BACT</name>
<reference evidence="4" key="1">
    <citation type="submission" date="2012-11" db="EMBL/GenBank/DDBJ databases">
        <authorList>
            <person name="Lucero-Rivera Y.E."/>
            <person name="Tovar-Ramirez D."/>
        </authorList>
    </citation>
    <scope>NUCLEOTIDE SEQUENCE [LARGE SCALE GENOMIC DNA]</scope>
    <source>
        <strain evidence="4">Araruama</strain>
    </source>
</reference>
<proteinExistence type="predicted"/>
<feature type="domain" description="AAA" evidence="1">
    <location>
        <begin position="1"/>
        <end position="62"/>
    </location>
</feature>
<evidence type="ECO:0000313" key="4">
    <source>
        <dbReference type="Proteomes" id="UP000189670"/>
    </source>
</evidence>
<dbReference type="Pfam" id="PF13635">
    <property type="entry name" value="DUF4143"/>
    <property type="match status" value="1"/>
</dbReference>
<dbReference type="PANTHER" id="PTHR43566:SF1">
    <property type="entry name" value="AAA+ ATPASE DOMAIN-CONTAINING PROTEIN"/>
    <property type="match status" value="1"/>
</dbReference>
<evidence type="ECO:0000313" key="3">
    <source>
        <dbReference type="EMBL" id="ETR65574.1"/>
    </source>
</evidence>
<dbReference type="AlphaFoldDB" id="A0A1V1NSN9"/>
<evidence type="ECO:0000259" key="2">
    <source>
        <dbReference type="Pfam" id="PF13635"/>
    </source>
</evidence>
<dbReference type="Proteomes" id="UP000189670">
    <property type="component" value="Unassembled WGS sequence"/>
</dbReference>
<accession>A0A1V1NSN9</accession>
<feature type="non-terminal residue" evidence="3">
    <location>
        <position position="1"/>
    </location>
</feature>